<organism evidence="2 3">
    <name type="scientific">Sphingobacterium bambusae</name>
    <dbReference type="NCBI Taxonomy" id="662858"/>
    <lineage>
        <taxon>Bacteria</taxon>
        <taxon>Pseudomonadati</taxon>
        <taxon>Bacteroidota</taxon>
        <taxon>Sphingobacteriia</taxon>
        <taxon>Sphingobacteriales</taxon>
        <taxon>Sphingobacteriaceae</taxon>
        <taxon>Sphingobacterium</taxon>
    </lineage>
</organism>
<comment type="caution">
    <text evidence="2">The sequence shown here is derived from an EMBL/GenBank/DDBJ whole genome shotgun (WGS) entry which is preliminary data.</text>
</comment>
<sequence length="143" mass="16933">MMEINKKDEHIQKILDNQLPEEQQTADDFTDRDVKAYKLVFSALKQELETGPSYALSYHIQRVLYQKKQKARRSLLYTLLALVGMLLIAAAVVMLKYFPLFGLEQRLPTDYFWSVCFSAVLIILIKLLEYRALKKKWMNYRKH</sequence>
<keyword evidence="1" id="KW-0812">Transmembrane</keyword>
<evidence type="ECO:0000313" key="3">
    <source>
        <dbReference type="Proteomes" id="UP001597525"/>
    </source>
</evidence>
<evidence type="ECO:0000256" key="1">
    <source>
        <dbReference type="SAM" id="Phobius"/>
    </source>
</evidence>
<keyword evidence="3" id="KW-1185">Reference proteome</keyword>
<keyword evidence="1" id="KW-1133">Transmembrane helix</keyword>
<evidence type="ECO:0000313" key="2">
    <source>
        <dbReference type="EMBL" id="MFD2965924.1"/>
    </source>
</evidence>
<dbReference type="EMBL" id="JBHUPB010000002">
    <property type="protein sequence ID" value="MFD2965924.1"/>
    <property type="molecule type" value="Genomic_DNA"/>
</dbReference>
<keyword evidence="1" id="KW-0472">Membrane</keyword>
<feature type="transmembrane region" description="Helical" evidence="1">
    <location>
        <begin position="75"/>
        <end position="99"/>
    </location>
</feature>
<proteinExistence type="predicted"/>
<gene>
    <name evidence="2" type="ORF">ACFS7Y_00895</name>
</gene>
<protein>
    <submittedName>
        <fullName evidence="2">Uncharacterized protein</fullName>
    </submittedName>
</protein>
<feature type="transmembrane region" description="Helical" evidence="1">
    <location>
        <begin position="111"/>
        <end position="128"/>
    </location>
</feature>
<reference evidence="3" key="1">
    <citation type="journal article" date="2019" name="Int. J. Syst. Evol. Microbiol.">
        <title>The Global Catalogue of Microorganisms (GCM) 10K type strain sequencing project: providing services to taxonomists for standard genome sequencing and annotation.</title>
        <authorList>
            <consortium name="The Broad Institute Genomics Platform"/>
            <consortium name="The Broad Institute Genome Sequencing Center for Infectious Disease"/>
            <person name="Wu L."/>
            <person name="Ma J."/>
        </authorList>
    </citation>
    <scope>NUCLEOTIDE SEQUENCE [LARGE SCALE GENOMIC DNA]</scope>
    <source>
        <strain evidence="3">KCTC 22814</strain>
    </source>
</reference>
<dbReference type="RefSeq" id="WP_320184400.1">
    <property type="nucleotide sequence ID" value="NZ_CP138332.1"/>
</dbReference>
<dbReference type="Proteomes" id="UP001597525">
    <property type="component" value="Unassembled WGS sequence"/>
</dbReference>
<name>A0ABW6BCZ3_9SPHI</name>
<accession>A0ABW6BCZ3</accession>